<feature type="compositionally biased region" description="Polar residues" evidence="1">
    <location>
        <begin position="755"/>
        <end position="767"/>
    </location>
</feature>
<name>A0A5A8E770_CAFRO</name>
<feature type="region of interest" description="Disordered" evidence="1">
    <location>
        <begin position="871"/>
        <end position="1009"/>
    </location>
</feature>
<feature type="compositionally biased region" description="Gly residues" evidence="1">
    <location>
        <begin position="478"/>
        <end position="488"/>
    </location>
</feature>
<feature type="region of interest" description="Disordered" evidence="1">
    <location>
        <begin position="397"/>
        <end position="548"/>
    </location>
</feature>
<feature type="compositionally biased region" description="Polar residues" evidence="1">
    <location>
        <begin position="683"/>
        <end position="697"/>
    </location>
</feature>
<feature type="compositionally biased region" description="Low complexity" evidence="1">
    <location>
        <begin position="969"/>
        <end position="981"/>
    </location>
</feature>
<reference evidence="2 3" key="1">
    <citation type="submission" date="2019-07" db="EMBL/GenBank/DDBJ databases">
        <title>Genomes of Cafeteria roenbergensis.</title>
        <authorList>
            <person name="Fischer M.G."/>
            <person name="Hackl T."/>
            <person name="Roman M."/>
        </authorList>
    </citation>
    <scope>NUCLEOTIDE SEQUENCE [LARGE SCALE GENOMIC DNA]</scope>
    <source>
        <strain evidence="2 3">E4-10P</strain>
    </source>
</reference>
<comment type="caution">
    <text evidence="2">The sequence shown here is derived from an EMBL/GenBank/DDBJ whole genome shotgun (WGS) entry which is preliminary data.</text>
</comment>
<feature type="region of interest" description="Disordered" evidence="1">
    <location>
        <begin position="316"/>
        <end position="385"/>
    </location>
</feature>
<feature type="region of interest" description="Disordered" evidence="1">
    <location>
        <begin position="1147"/>
        <end position="1259"/>
    </location>
</feature>
<feature type="compositionally biased region" description="Basic residues" evidence="1">
    <location>
        <begin position="1197"/>
        <end position="1207"/>
    </location>
</feature>
<feature type="region of interest" description="Disordered" evidence="1">
    <location>
        <begin position="677"/>
        <end position="708"/>
    </location>
</feature>
<dbReference type="Proteomes" id="UP000322899">
    <property type="component" value="Unassembled WGS sequence"/>
</dbReference>
<feature type="compositionally biased region" description="Basic and acidic residues" evidence="1">
    <location>
        <begin position="914"/>
        <end position="933"/>
    </location>
</feature>
<evidence type="ECO:0000313" key="2">
    <source>
        <dbReference type="EMBL" id="KAA0173643.1"/>
    </source>
</evidence>
<gene>
    <name evidence="2" type="ORF">FNF27_04793</name>
</gene>
<feature type="compositionally biased region" description="Low complexity" evidence="1">
    <location>
        <begin position="326"/>
        <end position="348"/>
    </location>
</feature>
<proteinExistence type="predicted"/>
<feature type="compositionally biased region" description="Low complexity" evidence="1">
    <location>
        <begin position="539"/>
        <end position="548"/>
    </location>
</feature>
<feature type="compositionally biased region" description="Low complexity" evidence="1">
    <location>
        <begin position="1248"/>
        <end position="1259"/>
    </location>
</feature>
<feature type="compositionally biased region" description="Acidic residues" evidence="1">
    <location>
        <begin position="456"/>
        <end position="477"/>
    </location>
</feature>
<sequence length="1389" mass="144999">MAALAAKSPLEGDGVIENLYEYLWEKDNLDRGPMGVRVPDTVVFKLRSPVAWYFTSAKDGTIKRKRKANLTMENIEEGFLSGLGSCGVAAYFIDTKSKSADGPLIEYFDEEGLREFLRFRRKPLSGILQRFVEPKGGKNSMLRAVWAPKLCLCERRENTKRLWDTRYSIFERTVTFEGKPHNSVLTPVRGSALPRQVQGVCESVVFHVAQVTSLRSRISRLVMSLKTDAKGRLWVLWASSIRTEGARPKVASADAVMGSAHAGGAGGAGGAAAHPTLAQATRTGLAAPPSIMGPLSLTQELSIPSKRQSDLAGLTPVLAPGLQPQGASAGKPARRAAAAAAAGAGAAAREQRRAPPVPRRSFSRQGSEVLERERRASSWDPAGEEAALAAATWNDDASVGEEDEHPRLGFGGDGDAFFGGGDGSGRAEEEDEGGPDAEPPTPRTAALADLLGIDEGLAEDGDGDGDGDGEEDSDGDGEGGGRLGQSGGGKDRGRGGRRRRRRASLVLDNAAMQEVAEAGDAKPPRHRKHSGGRAGRGGTTAAAQAAAEAGAEADRVAMLSPLRNQGTGVVAGLSASRLMRDTAGLPLLGERQCPSCGAAMAGPRATGPVAGRSTSLRHKPGFGVQYKTAIQHYNALLDELGLDAWWQVDGSVPEDEDAGEEGEGGAASELEVLGASAIRDQAGNRQSFGTRTPSVRSMRTADAGGVNLPPPVADCPPERMWPQQTDLVLSAAGGVGLYGVLPASSGDGHGDGDSTYSPSSHRGGSQVSREDSLRQRPSASPAPVHPIPQLLRLVHPALPCSDYRWYQRDPLFLFKSANVCEGCFLVYAKFAQSITEGKPASFALRQCMGVRAANRVNRALLAGVLPGRKDTGAGNAADVRARERKGIRSMQEEATRKLKQFSSASAELPSKSAGGEKKAGPRDKRQGRHRDAFSEFFASQPAPPSLPPVADTAAQAMRQASPRMGAGLGTASASAISATGGERPWLGPGGSAPDLPSQQGRHGTSGSWAARSTGIAAAPGTREAAAFPVVVTSEASTGMPSRGGPPRSSHALSATGSLIAAPGHGTGQPQTASAAFGMAHGLMGSSASLAASGAGGDAAGGHRVQRSPMRSRPGGAVPIGERRPFNNHFGPGSTAHIEHQMLAELPGLSRSDTDPAPGTRVPGGSARRRGKSRSSAMPKTSPFFSSVALPEDPREKSRQRRARQLARSKRDLARLEDERKGKESSGWSTGADESAKSARHGGAGGGTARSSGRRAGASLSLAERYGDRYDAEAVAAGTATQGGIAASKAAADAEEASRDSRLTPAQEASARHRKFLEETKQAVEAQQHKSDQLIELLGYNPVQDEAARVIQEAARKRREAEALKQSTRQALVAPGSAEDLTSPGPDAAT</sequence>
<feature type="compositionally biased region" description="Basic and acidic residues" evidence="1">
    <location>
        <begin position="1208"/>
        <end position="1223"/>
    </location>
</feature>
<protein>
    <submittedName>
        <fullName evidence="2">Uncharacterized protein</fullName>
    </submittedName>
</protein>
<accession>A0A5A8E770</accession>
<evidence type="ECO:0000313" key="3">
    <source>
        <dbReference type="Proteomes" id="UP000322899"/>
    </source>
</evidence>
<evidence type="ECO:0000256" key="1">
    <source>
        <dbReference type="SAM" id="MobiDB-lite"/>
    </source>
</evidence>
<feature type="region of interest" description="Disordered" evidence="1">
    <location>
        <begin position="1360"/>
        <end position="1389"/>
    </location>
</feature>
<feature type="region of interest" description="Disordered" evidence="1">
    <location>
        <begin position="1090"/>
        <end position="1133"/>
    </location>
</feature>
<feature type="region of interest" description="Disordered" evidence="1">
    <location>
        <begin position="743"/>
        <end position="785"/>
    </location>
</feature>
<dbReference type="EMBL" id="VLTO01000030">
    <property type="protein sequence ID" value="KAA0173643.1"/>
    <property type="molecule type" value="Genomic_DNA"/>
</dbReference>
<feature type="compositionally biased region" description="Polar residues" evidence="1">
    <location>
        <begin position="996"/>
        <end position="1007"/>
    </location>
</feature>
<feature type="compositionally biased region" description="Gly residues" evidence="1">
    <location>
        <begin position="409"/>
        <end position="424"/>
    </location>
</feature>
<feature type="region of interest" description="Disordered" evidence="1">
    <location>
        <begin position="1279"/>
        <end position="1311"/>
    </location>
</feature>
<organism evidence="2 3">
    <name type="scientific">Cafeteria roenbergensis</name>
    <name type="common">Marine flagellate</name>
    <dbReference type="NCBI Taxonomy" id="33653"/>
    <lineage>
        <taxon>Eukaryota</taxon>
        <taxon>Sar</taxon>
        <taxon>Stramenopiles</taxon>
        <taxon>Bigyra</taxon>
        <taxon>Opalozoa</taxon>
        <taxon>Bicosoecida</taxon>
        <taxon>Cafeteriaceae</taxon>
        <taxon>Cafeteria</taxon>
    </lineage>
</organism>
<dbReference type="OrthoDB" id="298589at2759"/>
<feature type="compositionally biased region" description="Basic and acidic residues" evidence="1">
    <location>
        <begin position="879"/>
        <end position="896"/>
    </location>
</feature>
<feature type="compositionally biased region" description="Low complexity" evidence="1">
    <location>
        <begin position="1279"/>
        <end position="1290"/>
    </location>
</feature>